<reference evidence="1" key="1">
    <citation type="submission" date="2018-06" db="EMBL/GenBank/DDBJ databases">
        <authorList>
            <person name="Zhirakovskaya E."/>
        </authorList>
    </citation>
    <scope>NUCLEOTIDE SEQUENCE</scope>
</reference>
<proteinExistence type="predicted"/>
<accession>A0A3B1DVT9</accession>
<feature type="non-terminal residue" evidence="1">
    <location>
        <position position="41"/>
    </location>
</feature>
<dbReference type="AlphaFoldDB" id="A0A3B1DVT9"/>
<sequence>MHQQPFNQTCSRREMLSRSAIGFGSLALASMLQEEDSLWAE</sequence>
<dbReference type="EMBL" id="UOGL01000509">
    <property type="protein sequence ID" value="VAX41063.1"/>
    <property type="molecule type" value="Genomic_DNA"/>
</dbReference>
<protein>
    <submittedName>
        <fullName evidence="1">Uncharacterized protein</fullName>
    </submittedName>
</protein>
<dbReference type="PROSITE" id="PS51318">
    <property type="entry name" value="TAT"/>
    <property type="match status" value="1"/>
</dbReference>
<dbReference type="InterPro" id="IPR006311">
    <property type="entry name" value="TAT_signal"/>
</dbReference>
<evidence type="ECO:0000313" key="1">
    <source>
        <dbReference type="EMBL" id="VAX41063.1"/>
    </source>
</evidence>
<gene>
    <name evidence="1" type="ORF">MNBD_PLANCTO02-1021</name>
</gene>
<name>A0A3B1DVT9_9ZZZZ</name>
<organism evidence="1">
    <name type="scientific">hydrothermal vent metagenome</name>
    <dbReference type="NCBI Taxonomy" id="652676"/>
    <lineage>
        <taxon>unclassified sequences</taxon>
        <taxon>metagenomes</taxon>
        <taxon>ecological metagenomes</taxon>
    </lineage>
</organism>